<evidence type="ECO:0000313" key="1">
    <source>
        <dbReference type="EMBL" id="RED16751.1"/>
    </source>
</evidence>
<comment type="caution">
    <text evidence="1">The sequence shown here is derived from an EMBL/GenBank/DDBJ whole genome shotgun (WGS) entry which is preliminary data.</text>
</comment>
<proteinExistence type="predicted"/>
<dbReference type="AlphaFoldDB" id="A0A3D9FI17"/>
<gene>
    <name evidence="1" type="ORF">DFR46_1781</name>
</gene>
<organism evidence="1 2">
    <name type="scientific">Parasphingopyxis lamellibrachiae</name>
    <dbReference type="NCBI Taxonomy" id="680125"/>
    <lineage>
        <taxon>Bacteria</taxon>
        <taxon>Pseudomonadati</taxon>
        <taxon>Pseudomonadota</taxon>
        <taxon>Alphaproteobacteria</taxon>
        <taxon>Sphingomonadales</taxon>
        <taxon>Sphingomonadaceae</taxon>
        <taxon>Parasphingopyxis</taxon>
    </lineage>
</organism>
<dbReference type="Proteomes" id="UP000256310">
    <property type="component" value="Unassembled WGS sequence"/>
</dbReference>
<sequence>MICLREPSNIGDDGSGFLRAFFLLARLPLATAQILAQLFGQPFRAFVFVGHGLTVTIYGLPAKAKLDKMACTPP</sequence>
<protein>
    <submittedName>
        <fullName evidence="1">Uncharacterized protein</fullName>
    </submittedName>
</protein>
<accession>A0A3D9FI17</accession>
<name>A0A3D9FI17_9SPHN</name>
<keyword evidence="2" id="KW-1185">Reference proteome</keyword>
<evidence type="ECO:0000313" key="2">
    <source>
        <dbReference type="Proteomes" id="UP000256310"/>
    </source>
</evidence>
<dbReference type="EMBL" id="QRDP01000004">
    <property type="protein sequence ID" value="RED16751.1"/>
    <property type="molecule type" value="Genomic_DNA"/>
</dbReference>
<reference evidence="1 2" key="1">
    <citation type="submission" date="2018-07" db="EMBL/GenBank/DDBJ databases">
        <title>Genomic Encyclopedia of Type Strains, Phase IV (KMG-IV): sequencing the most valuable type-strain genomes for metagenomic binning, comparative biology and taxonomic classification.</title>
        <authorList>
            <person name="Goeker M."/>
        </authorList>
    </citation>
    <scope>NUCLEOTIDE SEQUENCE [LARGE SCALE GENOMIC DNA]</scope>
    <source>
        <strain evidence="1 2">DSM 26725</strain>
    </source>
</reference>